<evidence type="ECO:0000256" key="7">
    <source>
        <dbReference type="ARBA" id="ARBA00023136"/>
    </source>
</evidence>
<keyword evidence="4 8" id="KW-0812">Transmembrane</keyword>
<evidence type="ECO:0000256" key="5">
    <source>
        <dbReference type="ARBA" id="ARBA00022729"/>
    </source>
</evidence>
<dbReference type="PANTHER" id="PTHR22907:SF58">
    <property type="entry name" value="ZP DOMAIN-CONTAINING PROTEIN"/>
    <property type="match status" value="1"/>
</dbReference>
<organism evidence="10 11">
    <name type="scientific">Ascaris lumbricoides</name>
    <name type="common">Giant roundworm</name>
    <dbReference type="NCBI Taxonomy" id="6252"/>
    <lineage>
        <taxon>Eukaryota</taxon>
        <taxon>Metazoa</taxon>
        <taxon>Ecdysozoa</taxon>
        <taxon>Nematoda</taxon>
        <taxon>Chromadorea</taxon>
        <taxon>Rhabditida</taxon>
        <taxon>Spirurina</taxon>
        <taxon>Ascaridomorpha</taxon>
        <taxon>Ascaridoidea</taxon>
        <taxon>Ascarididae</taxon>
        <taxon>Ascaris</taxon>
    </lineage>
</organism>
<evidence type="ECO:0000256" key="8">
    <source>
        <dbReference type="SAM" id="Phobius"/>
    </source>
</evidence>
<proteinExistence type="predicted"/>
<keyword evidence="5" id="KW-0732">Signal</keyword>
<dbReference type="SMART" id="SM00241">
    <property type="entry name" value="ZP"/>
    <property type="match status" value="1"/>
</dbReference>
<dbReference type="Proteomes" id="UP000036681">
    <property type="component" value="Unplaced"/>
</dbReference>
<dbReference type="Pfam" id="PF25301">
    <property type="entry name" value="CUT_C"/>
    <property type="match status" value="1"/>
</dbReference>
<keyword evidence="6 8" id="KW-1133">Transmembrane helix</keyword>
<dbReference type="PROSITE" id="PS51034">
    <property type="entry name" value="ZP_2"/>
    <property type="match status" value="1"/>
</dbReference>
<protein>
    <submittedName>
        <fullName evidence="11">ZP domain-containing protein</fullName>
    </submittedName>
</protein>
<dbReference type="InterPro" id="IPR057475">
    <property type="entry name" value="CUT_C"/>
</dbReference>
<keyword evidence="10" id="KW-1185">Reference proteome</keyword>
<sequence length="254" mass="29039">MKNAPNKIDATDNLEEQAFSYAAGKETVCVHVEECLNDGLRLHFFPNAPFYGHVYVKGFFADRNCHLDYTSHPLYDSFFFHVPYRSQCNVRRERTVSAFLIPEFIPIKSIISLLINCLTFFFLASIYIRYLCKIHPPGVTYRVVVIVQHHRLFLTAADKAYSVSCFYRERLNQLSKTIQVGNLPTTEIVQGEQLPTCIYEVLNGSLSGGPVKFANIGDKLIHRWHCDSDKHGMLVHSCVICDPAGNQFELIDER</sequence>
<keyword evidence="2" id="KW-0193">Cuticle</keyword>
<dbReference type="WBParaSite" id="ALUE_0002302101-mRNA-1">
    <property type="protein sequence ID" value="ALUE_0002302101-mRNA-1"/>
    <property type="gene ID" value="ALUE_0002302101"/>
</dbReference>
<dbReference type="PANTHER" id="PTHR22907">
    <property type="entry name" value="GH04558P"/>
    <property type="match status" value="1"/>
</dbReference>
<dbReference type="InterPro" id="IPR001507">
    <property type="entry name" value="ZP_dom"/>
</dbReference>
<dbReference type="InterPro" id="IPR056953">
    <property type="entry name" value="CUT_N"/>
</dbReference>
<evidence type="ECO:0000313" key="10">
    <source>
        <dbReference type="Proteomes" id="UP000036681"/>
    </source>
</evidence>
<dbReference type="GO" id="GO:0005886">
    <property type="term" value="C:plasma membrane"/>
    <property type="evidence" value="ECO:0007669"/>
    <property type="project" value="UniProtKB-SubCell"/>
</dbReference>
<evidence type="ECO:0000256" key="6">
    <source>
        <dbReference type="ARBA" id="ARBA00022989"/>
    </source>
</evidence>
<evidence type="ECO:0000256" key="1">
    <source>
        <dbReference type="ARBA" id="ARBA00004251"/>
    </source>
</evidence>
<accession>A0A0M3IW93</accession>
<evidence type="ECO:0000256" key="4">
    <source>
        <dbReference type="ARBA" id="ARBA00022692"/>
    </source>
</evidence>
<evidence type="ECO:0000256" key="2">
    <source>
        <dbReference type="ARBA" id="ARBA00022460"/>
    </source>
</evidence>
<dbReference type="AlphaFoldDB" id="A0A0M3IW93"/>
<dbReference type="InterPro" id="IPR051962">
    <property type="entry name" value="Cuticlin"/>
</dbReference>
<reference evidence="11" key="1">
    <citation type="submission" date="2017-02" db="UniProtKB">
        <authorList>
            <consortium name="WormBaseParasite"/>
        </authorList>
    </citation>
    <scope>IDENTIFICATION</scope>
</reference>
<feature type="transmembrane region" description="Helical" evidence="8">
    <location>
        <begin position="110"/>
        <end position="130"/>
    </location>
</feature>
<name>A0A0M3IW93_ASCLU</name>
<evidence type="ECO:0000259" key="9">
    <source>
        <dbReference type="PROSITE" id="PS51034"/>
    </source>
</evidence>
<dbReference type="GO" id="GO:0042302">
    <property type="term" value="F:structural constituent of cuticle"/>
    <property type="evidence" value="ECO:0007669"/>
    <property type="project" value="UniProtKB-KW"/>
</dbReference>
<dbReference type="Pfam" id="PF25057">
    <property type="entry name" value="CUT_N"/>
    <property type="match status" value="2"/>
</dbReference>
<keyword evidence="7 8" id="KW-0472">Membrane</keyword>
<evidence type="ECO:0000313" key="11">
    <source>
        <dbReference type="WBParaSite" id="ALUE_0002302101-mRNA-1"/>
    </source>
</evidence>
<evidence type="ECO:0000256" key="3">
    <source>
        <dbReference type="ARBA" id="ARBA00022475"/>
    </source>
</evidence>
<keyword evidence="3" id="KW-1003">Cell membrane</keyword>
<comment type="subcellular location">
    <subcellularLocation>
        <location evidence="1">Cell membrane</location>
        <topology evidence="1">Single-pass type I membrane protein</topology>
    </subcellularLocation>
</comment>
<feature type="domain" description="ZP" evidence="9">
    <location>
        <begin position="34"/>
        <end position="254"/>
    </location>
</feature>